<protein>
    <submittedName>
        <fullName evidence="9">MFS family permease</fullName>
    </submittedName>
</protein>
<feature type="transmembrane region" description="Helical" evidence="7">
    <location>
        <begin position="12"/>
        <end position="32"/>
    </location>
</feature>
<evidence type="ECO:0000256" key="3">
    <source>
        <dbReference type="ARBA" id="ARBA00022475"/>
    </source>
</evidence>
<organism evidence="9 10">
    <name type="scientific">Pseudomonas oryzihabitans</name>
    <dbReference type="NCBI Taxonomy" id="47885"/>
    <lineage>
        <taxon>Bacteria</taxon>
        <taxon>Pseudomonadati</taxon>
        <taxon>Pseudomonadota</taxon>
        <taxon>Gammaproteobacteria</taxon>
        <taxon>Pseudomonadales</taxon>
        <taxon>Pseudomonadaceae</taxon>
        <taxon>Pseudomonas</taxon>
    </lineage>
</organism>
<reference evidence="9" key="1">
    <citation type="submission" date="2023-08" db="EMBL/GenBank/DDBJ databases">
        <title>Functional and genomic diversity of the sorghum phyllosphere microbiome.</title>
        <authorList>
            <person name="Shade A."/>
        </authorList>
    </citation>
    <scope>NUCLEOTIDE SEQUENCE</scope>
    <source>
        <strain evidence="9">SORGH_AS_0201</strain>
    </source>
</reference>
<feature type="transmembrane region" description="Helical" evidence="7">
    <location>
        <begin position="108"/>
        <end position="130"/>
    </location>
</feature>
<evidence type="ECO:0000256" key="6">
    <source>
        <dbReference type="ARBA" id="ARBA00023136"/>
    </source>
</evidence>
<keyword evidence="2" id="KW-0813">Transport</keyword>
<dbReference type="SUPFAM" id="SSF103473">
    <property type="entry name" value="MFS general substrate transporter"/>
    <property type="match status" value="1"/>
</dbReference>
<feature type="transmembrane region" description="Helical" evidence="7">
    <location>
        <begin position="283"/>
        <end position="302"/>
    </location>
</feature>
<dbReference type="Proteomes" id="UP001268036">
    <property type="component" value="Unassembled WGS sequence"/>
</dbReference>
<accession>A0AAJ2BYR0</accession>
<dbReference type="RefSeq" id="WP_309759671.1">
    <property type="nucleotide sequence ID" value="NZ_JAVJAF010000001.1"/>
</dbReference>
<evidence type="ECO:0000313" key="9">
    <source>
        <dbReference type="EMBL" id="MDR6235238.1"/>
    </source>
</evidence>
<dbReference type="PANTHER" id="PTHR23517">
    <property type="entry name" value="RESISTANCE PROTEIN MDTM, PUTATIVE-RELATED-RELATED"/>
    <property type="match status" value="1"/>
</dbReference>
<sequence>MTASACSGSSVARIATYLLLLINCLAPMAAIVVAPSLPQMQAHFAEVPNVQFLVPISLAVPGLMVALLGPVMGILADRLGRKRLLLMAMVGYGCMGVLPLFLESLHAIIVSRIVLGCMEAVVVTISTTLIGDYYSGALRQRYLALQTTFAASSAILFFMIGGILGELGWRMPYLVYIVALVMAVFAYFLLWEPQRQTSAADDAQESSQEANVFRPALLTVVCLITLVGGVAFMVLQIQLAYLLRDIGQASPSTAGMIASACSVMIVLGTLSVHLLLRLKLRIPHCLAIAFALIGCSFLLVPWADRVSFMLLIALVNGLGCGLMLPSLAIWNMRELPWQRRAFGTGAWYGSYSLGAFLSPILVVAVTAHTQGLAATVGLAAWVLLPMAVVALLCAFCSRPRIGFPFAARNVKEA</sequence>
<dbReference type="GO" id="GO:0022857">
    <property type="term" value="F:transmembrane transporter activity"/>
    <property type="evidence" value="ECO:0007669"/>
    <property type="project" value="InterPro"/>
</dbReference>
<proteinExistence type="predicted"/>
<keyword evidence="4 7" id="KW-0812">Transmembrane</keyword>
<feature type="transmembrane region" description="Helical" evidence="7">
    <location>
        <begin position="171"/>
        <end position="191"/>
    </location>
</feature>
<comment type="subcellular location">
    <subcellularLocation>
        <location evidence="1">Cell membrane</location>
        <topology evidence="1">Multi-pass membrane protein</topology>
    </subcellularLocation>
</comment>
<dbReference type="GO" id="GO:0005886">
    <property type="term" value="C:plasma membrane"/>
    <property type="evidence" value="ECO:0007669"/>
    <property type="project" value="UniProtKB-SubCell"/>
</dbReference>
<keyword evidence="6 7" id="KW-0472">Membrane</keyword>
<dbReference type="AlphaFoldDB" id="A0AAJ2BYR0"/>
<dbReference type="Pfam" id="PF07690">
    <property type="entry name" value="MFS_1"/>
    <property type="match status" value="1"/>
</dbReference>
<dbReference type="CDD" id="cd17473">
    <property type="entry name" value="MFS_arabinose_efflux_permease_like"/>
    <property type="match status" value="1"/>
</dbReference>
<feature type="transmembrane region" description="Helical" evidence="7">
    <location>
        <begin position="142"/>
        <end position="165"/>
    </location>
</feature>
<feature type="transmembrane region" description="Helical" evidence="7">
    <location>
        <begin position="255"/>
        <end position="276"/>
    </location>
</feature>
<feature type="transmembrane region" description="Helical" evidence="7">
    <location>
        <begin position="52"/>
        <end position="72"/>
    </location>
</feature>
<feature type="transmembrane region" description="Helical" evidence="7">
    <location>
        <begin position="342"/>
        <end position="365"/>
    </location>
</feature>
<evidence type="ECO:0000256" key="2">
    <source>
        <dbReference type="ARBA" id="ARBA00022448"/>
    </source>
</evidence>
<dbReference type="PROSITE" id="PS00216">
    <property type="entry name" value="SUGAR_TRANSPORT_1"/>
    <property type="match status" value="1"/>
</dbReference>
<dbReference type="EMBL" id="JAVJAF010000001">
    <property type="protein sequence ID" value="MDR6235238.1"/>
    <property type="molecule type" value="Genomic_DNA"/>
</dbReference>
<evidence type="ECO:0000256" key="7">
    <source>
        <dbReference type="SAM" id="Phobius"/>
    </source>
</evidence>
<evidence type="ECO:0000256" key="1">
    <source>
        <dbReference type="ARBA" id="ARBA00004651"/>
    </source>
</evidence>
<feature type="transmembrane region" description="Helical" evidence="7">
    <location>
        <begin position="212"/>
        <end position="235"/>
    </location>
</feature>
<name>A0AAJ2BYR0_9PSED</name>
<feature type="transmembrane region" description="Helical" evidence="7">
    <location>
        <begin position="371"/>
        <end position="395"/>
    </location>
</feature>
<dbReference type="PROSITE" id="PS50850">
    <property type="entry name" value="MFS"/>
    <property type="match status" value="1"/>
</dbReference>
<dbReference type="InterPro" id="IPR050171">
    <property type="entry name" value="MFS_Transporters"/>
</dbReference>
<dbReference type="InterPro" id="IPR020846">
    <property type="entry name" value="MFS_dom"/>
</dbReference>
<feature type="transmembrane region" description="Helical" evidence="7">
    <location>
        <begin position="308"/>
        <end position="330"/>
    </location>
</feature>
<evidence type="ECO:0000256" key="4">
    <source>
        <dbReference type="ARBA" id="ARBA00022692"/>
    </source>
</evidence>
<keyword evidence="5 7" id="KW-1133">Transmembrane helix</keyword>
<feature type="domain" description="Major facilitator superfamily (MFS) profile" evidence="8">
    <location>
        <begin position="15"/>
        <end position="402"/>
    </location>
</feature>
<dbReference type="InterPro" id="IPR011701">
    <property type="entry name" value="MFS"/>
</dbReference>
<gene>
    <name evidence="9" type="ORF">QE440_002979</name>
</gene>
<evidence type="ECO:0000259" key="8">
    <source>
        <dbReference type="PROSITE" id="PS50850"/>
    </source>
</evidence>
<dbReference type="Gene3D" id="1.20.1250.20">
    <property type="entry name" value="MFS general substrate transporter like domains"/>
    <property type="match status" value="1"/>
</dbReference>
<comment type="caution">
    <text evidence="9">The sequence shown here is derived from an EMBL/GenBank/DDBJ whole genome shotgun (WGS) entry which is preliminary data.</text>
</comment>
<dbReference type="InterPro" id="IPR036259">
    <property type="entry name" value="MFS_trans_sf"/>
</dbReference>
<dbReference type="InterPro" id="IPR005829">
    <property type="entry name" value="Sugar_transporter_CS"/>
</dbReference>
<feature type="transmembrane region" description="Helical" evidence="7">
    <location>
        <begin position="84"/>
        <end position="102"/>
    </location>
</feature>
<dbReference type="PANTHER" id="PTHR23517:SF3">
    <property type="entry name" value="INTEGRAL MEMBRANE TRANSPORT PROTEIN"/>
    <property type="match status" value="1"/>
</dbReference>
<evidence type="ECO:0000313" key="10">
    <source>
        <dbReference type="Proteomes" id="UP001268036"/>
    </source>
</evidence>
<evidence type="ECO:0000256" key="5">
    <source>
        <dbReference type="ARBA" id="ARBA00022989"/>
    </source>
</evidence>
<keyword evidence="3" id="KW-1003">Cell membrane</keyword>